<evidence type="ECO:0000259" key="1">
    <source>
        <dbReference type="Pfam" id="PF09722"/>
    </source>
</evidence>
<organism evidence="2 3">
    <name type="scientific">Kushneria aurantia</name>
    <dbReference type="NCBI Taxonomy" id="504092"/>
    <lineage>
        <taxon>Bacteria</taxon>
        <taxon>Pseudomonadati</taxon>
        <taxon>Pseudomonadota</taxon>
        <taxon>Gammaproteobacteria</taxon>
        <taxon>Oceanospirillales</taxon>
        <taxon>Halomonadaceae</taxon>
        <taxon>Kushneria</taxon>
    </lineage>
</organism>
<comment type="caution">
    <text evidence="2">The sequence shown here is derived from an EMBL/GenBank/DDBJ whole genome shotgun (WGS) entry which is preliminary data.</text>
</comment>
<gene>
    <name evidence="2" type="ORF">ACFFHW_14145</name>
</gene>
<sequence>MELQEAPSTIARPLFEGIAEEPAAVIRTARQGVPGSLVRRALGELSDHPPFRELFIRLLETTSGNLHRTYQRAALPRTQSEEVLDLLGLLNHVHRVFGDREMALEWLQTPLVALSGELPIALCDTFHGRQLVRTALRAIEYGEFS</sequence>
<proteinExistence type="predicted"/>
<name>A0ABV6G817_9GAMM</name>
<dbReference type="EMBL" id="JBHLVX010000051">
    <property type="protein sequence ID" value="MFC0269112.1"/>
    <property type="molecule type" value="Genomic_DNA"/>
</dbReference>
<evidence type="ECO:0000313" key="2">
    <source>
        <dbReference type="EMBL" id="MFC0269112.1"/>
    </source>
</evidence>
<accession>A0ABV6G817</accession>
<feature type="domain" description="Antitoxin Xre/MbcA/ParS-like toxin-binding" evidence="1">
    <location>
        <begin position="95"/>
        <end position="142"/>
    </location>
</feature>
<dbReference type="Proteomes" id="UP001589814">
    <property type="component" value="Unassembled WGS sequence"/>
</dbReference>
<evidence type="ECO:0000313" key="3">
    <source>
        <dbReference type="Proteomes" id="UP001589814"/>
    </source>
</evidence>
<dbReference type="Pfam" id="PF09722">
    <property type="entry name" value="Xre_MbcA_ParS_C"/>
    <property type="match status" value="1"/>
</dbReference>
<keyword evidence="3" id="KW-1185">Reference proteome</keyword>
<reference evidence="2 3" key="1">
    <citation type="submission" date="2024-09" db="EMBL/GenBank/DDBJ databases">
        <authorList>
            <person name="Sun Q."/>
            <person name="Mori K."/>
        </authorList>
    </citation>
    <scope>NUCLEOTIDE SEQUENCE [LARGE SCALE GENOMIC DNA]</scope>
    <source>
        <strain evidence="2 3">CCM 7415</strain>
    </source>
</reference>
<dbReference type="RefSeq" id="WP_019951009.1">
    <property type="nucleotide sequence ID" value="NZ_JBHLVX010000051.1"/>
</dbReference>
<protein>
    <submittedName>
        <fullName evidence="2">Antitoxin Xre/MbcA/ParS toxin-binding domain-containing protein</fullName>
    </submittedName>
</protein>
<dbReference type="InterPro" id="IPR024467">
    <property type="entry name" value="Xre/MbcA/ParS-like_toxin-bd"/>
</dbReference>